<dbReference type="AlphaFoldDB" id="A0A382NG31"/>
<gene>
    <name evidence="1" type="ORF">METZ01_LOCUS312312</name>
</gene>
<reference evidence="1" key="1">
    <citation type="submission" date="2018-05" db="EMBL/GenBank/DDBJ databases">
        <authorList>
            <person name="Lanie J.A."/>
            <person name="Ng W.-L."/>
            <person name="Kazmierczak K.M."/>
            <person name="Andrzejewski T.M."/>
            <person name="Davidsen T.M."/>
            <person name="Wayne K.J."/>
            <person name="Tettelin H."/>
            <person name="Glass J.I."/>
            <person name="Rusch D."/>
            <person name="Podicherti R."/>
            <person name="Tsui H.-C.T."/>
            <person name="Winkler M.E."/>
        </authorList>
    </citation>
    <scope>NUCLEOTIDE SEQUENCE</scope>
</reference>
<organism evidence="1">
    <name type="scientific">marine metagenome</name>
    <dbReference type="NCBI Taxonomy" id="408172"/>
    <lineage>
        <taxon>unclassified sequences</taxon>
        <taxon>metagenomes</taxon>
        <taxon>ecological metagenomes</taxon>
    </lineage>
</organism>
<name>A0A382NG31_9ZZZZ</name>
<dbReference type="EMBL" id="UINC01099864">
    <property type="protein sequence ID" value="SVC59458.1"/>
    <property type="molecule type" value="Genomic_DNA"/>
</dbReference>
<evidence type="ECO:0000313" key="1">
    <source>
        <dbReference type="EMBL" id="SVC59458.1"/>
    </source>
</evidence>
<evidence type="ECO:0008006" key="2">
    <source>
        <dbReference type="Google" id="ProtNLM"/>
    </source>
</evidence>
<accession>A0A382NG31</accession>
<feature type="non-terminal residue" evidence="1">
    <location>
        <position position="1"/>
    </location>
</feature>
<feature type="non-terminal residue" evidence="1">
    <location>
        <position position="369"/>
    </location>
</feature>
<proteinExistence type="predicted"/>
<sequence length="369" mass="42564">FNMKYLITFILLFFVPVAGATTAPDWVLGKGHPKYNTFEYIIGVGHSDKSTVSANESARADLIKNIRVKVTSILKDYTSSDKSFAEQSVVSESEFLLEGSQIKDGWVDEEKDLYYSLAVIKRSYVSDTLMEMIGVLVSKNDLTLRQADTFFDTGDILKALIYYYDGYIESAKLVPYIQTYNSVILNSSKMGLGKDYSLVFKEKIQNIVDNITLKPINRIMKSDVVQFEVVVLFNNRPIAFPVKFYSMYKHYAERTLCKLDGCSINVSALDIVNSNYAFYLMSGIDTKTLKKHFTYELEPRLFKRLELLKIGFKKQLDPVSPNTIDRDVDRELSRKDRAFRRMDQEVQRGIRRYHRPDIDLSPLRKRSYS</sequence>
<dbReference type="Gene3D" id="3.10.28.20">
    <property type="entry name" value="Acetamidase/Formamidase-like domains"/>
    <property type="match status" value="1"/>
</dbReference>
<protein>
    <recommendedName>
        <fullName evidence="2">LPP20 lipoprotein</fullName>
    </recommendedName>
</protein>